<evidence type="ECO:0000256" key="6">
    <source>
        <dbReference type="ARBA" id="ARBA00023136"/>
    </source>
</evidence>
<evidence type="ECO:0000313" key="10">
    <source>
        <dbReference type="Proteomes" id="UP001600941"/>
    </source>
</evidence>
<sequence>MTSLLLIIIYLAFISLGLPDSLLGSAWPSMYRELGASVSWAGVITMIIAAGTIVSSLASDFLTRRLGAGKVTAISVGMTAAALFGFSISNSFWLLCIWAVPYGLGAGSVDAALNNFVALHYPARHMSWLHCMWGLGASIGPVVMGWAVAGGFKWNGGYQTIAVLQVALTAVLIFSLPLWKKMKKRQINGESADAGIDKGQPPRHYTLPQLVRLRGVKEVLICFFCYCALESTAGMWAASYCTLYHGISPERAARWASLFYMGITAGRFVCGFITMKVNDRNMIRLGQAVAALGILCVLLPLGGNVLFVGLILIGCGCAPIYPSVIHETPANFGADLSQSVIGVQMAAAYVGTCLVPPLFGLVAQYVNIGLYPVFMAVILVLMVIMSEKLHIAVGQRDVKLCTLEEN</sequence>
<dbReference type="RefSeq" id="WP_033143142.1">
    <property type="nucleotide sequence ID" value="NZ_AP031413.1"/>
</dbReference>
<dbReference type="Pfam" id="PF07690">
    <property type="entry name" value="MFS_1"/>
    <property type="match status" value="1"/>
</dbReference>
<dbReference type="InterPro" id="IPR020846">
    <property type="entry name" value="MFS_dom"/>
</dbReference>
<feature type="transmembrane region" description="Helical" evidence="7">
    <location>
        <begin position="219"/>
        <end position="238"/>
    </location>
</feature>
<dbReference type="PANTHER" id="PTHR23514:SF3">
    <property type="entry name" value="BYPASS OF STOP CODON PROTEIN 6"/>
    <property type="match status" value="1"/>
</dbReference>
<evidence type="ECO:0000313" key="9">
    <source>
        <dbReference type="EMBL" id="GAA6502169.1"/>
    </source>
</evidence>
<evidence type="ECO:0000256" key="7">
    <source>
        <dbReference type="SAM" id="Phobius"/>
    </source>
</evidence>
<evidence type="ECO:0000256" key="3">
    <source>
        <dbReference type="ARBA" id="ARBA00022448"/>
    </source>
</evidence>
<feature type="transmembrane region" description="Helical" evidence="7">
    <location>
        <begin position="289"/>
        <end position="321"/>
    </location>
</feature>
<gene>
    <name evidence="9" type="ORF">K340107D12_49850</name>
</gene>
<comment type="caution">
    <text evidence="9">The sequence shown here is derived from an EMBL/GenBank/DDBJ whole genome shotgun (WGS) entry which is preliminary data.</text>
</comment>
<keyword evidence="10" id="KW-1185">Reference proteome</keyword>
<dbReference type="InterPro" id="IPR036259">
    <property type="entry name" value="MFS_trans_sf"/>
</dbReference>
<feature type="transmembrane region" description="Helical" evidence="7">
    <location>
        <begin position="92"/>
        <end position="116"/>
    </location>
</feature>
<dbReference type="EMBL" id="BAABZQ010000001">
    <property type="protein sequence ID" value="GAA6502169.1"/>
    <property type="molecule type" value="Genomic_DNA"/>
</dbReference>
<feature type="transmembrane region" description="Helical" evidence="7">
    <location>
        <begin position="258"/>
        <end position="277"/>
    </location>
</feature>
<reference evidence="9 10" key="1">
    <citation type="submission" date="2024-04" db="EMBL/GenBank/DDBJ databases">
        <title>Defined microbial consortia suppress multidrug-resistant proinflammatory Enterobacteriaceae via ecological control.</title>
        <authorList>
            <person name="Furuichi M."/>
            <person name="Kawaguchi T."/>
            <person name="Pust M."/>
            <person name="Yasuma K."/>
            <person name="Plichta D."/>
            <person name="Hasegawa N."/>
            <person name="Ohya T."/>
            <person name="Bhattarai S."/>
            <person name="Sasajima S."/>
            <person name="Aoto Y."/>
            <person name="Tuganbaev T."/>
            <person name="Yaginuma M."/>
            <person name="Ueda M."/>
            <person name="Okahashi N."/>
            <person name="Amafuji K."/>
            <person name="Kiridooshi Y."/>
            <person name="Sugita K."/>
            <person name="Strazar M."/>
            <person name="Skelly A."/>
            <person name="Suda W."/>
            <person name="Hattori M."/>
            <person name="Nakamoto N."/>
            <person name="Caballero S."/>
            <person name="Norman J."/>
            <person name="Olle B."/>
            <person name="Tanoue T."/>
            <person name="Arita M."/>
            <person name="Bucci V."/>
            <person name="Atarashi K."/>
            <person name="Xavier R."/>
            <person name="Honda K."/>
        </authorList>
    </citation>
    <scope>NUCLEOTIDE SEQUENCE [LARGE SCALE GENOMIC DNA]</scope>
    <source>
        <strain evidence="10">k34-0107-D12</strain>
    </source>
</reference>
<comment type="similarity">
    <text evidence="2">Belongs to the major facilitator superfamily.</text>
</comment>
<dbReference type="InterPro" id="IPR011701">
    <property type="entry name" value="MFS"/>
</dbReference>
<dbReference type="Gene3D" id="1.20.1250.20">
    <property type="entry name" value="MFS general substrate transporter like domains"/>
    <property type="match status" value="2"/>
</dbReference>
<organism evidence="9 10">
    <name type="scientific">Blautia parvula</name>
    <dbReference type="NCBI Taxonomy" id="2877527"/>
    <lineage>
        <taxon>Bacteria</taxon>
        <taxon>Bacillati</taxon>
        <taxon>Bacillota</taxon>
        <taxon>Clostridia</taxon>
        <taxon>Lachnospirales</taxon>
        <taxon>Lachnospiraceae</taxon>
        <taxon>Blautia</taxon>
    </lineage>
</organism>
<dbReference type="PROSITE" id="PS50850">
    <property type="entry name" value="MFS"/>
    <property type="match status" value="1"/>
</dbReference>
<feature type="transmembrane region" description="Helical" evidence="7">
    <location>
        <begin position="66"/>
        <end position="86"/>
    </location>
</feature>
<dbReference type="SUPFAM" id="SSF103473">
    <property type="entry name" value="MFS general substrate transporter"/>
    <property type="match status" value="1"/>
</dbReference>
<feature type="transmembrane region" description="Helical" evidence="7">
    <location>
        <begin position="128"/>
        <end position="149"/>
    </location>
</feature>
<accession>A0ABQ0C062</accession>
<evidence type="ECO:0000256" key="4">
    <source>
        <dbReference type="ARBA" id="ARBA00022692"/>
    </source>
</evidence>
<dbReference type="PANTHER" id="PTHR23514">
    <property type="entry name" value="BYPASS OF STOP CODON PROTEIN 6"/>
    <property type="match status" value="1"/>
</dbReference>
<comment type="subcellular location">
    <subcellularLocation>
        <location evidence="1">Cell membrane</location>
        <topology evidence="1">Multi-pass membrane protein</topology>
    </subcellularLocation>
</comment>
<feature type="transmembrane region" description="Helical" evidence="7">
    <location>
        <begin position="368"/>
        <end position="386"/>
    </location>
</feature>
<proteinExistence type="inferred from homology"/>
<evidence type="ECO:0000256" key="5">
    <source>
        <dbReference type="ARBA" id="ARBA00022989"/>
    </source>
</evidence>
<feature type="transmembrane region" description="Helical" evidence="7">
    <location>
        <begin position="161"/>
        <end position="179"/>
    </location>
</feature>
<feature type="transmembrane region" description="Helical" evidence="7">
    <location>
        <begin position="341"/>
        <end position="361"/>
    </location>
</feature>
<evidence type="ECO:0000259" key="8">
    <source>
        <dbReference type="PROSITE" id="PS50850"/>
    </source>
</evidence>
<evidence type="ECO:0000256" key="1">
    <source>
        <dbReference type="ARBA" id="ARBA00004651"/>
    </source>
</evidence>
<keyword evidence="5 7" id="KW-1133">Transmembrane helix</keyword>
<dbReference type="InterPro" id="IPR051788">
    <property type="entry name" value="MFS_Transporter"/>
</dbReference>
<protein>
    <submittedName>
        <fullName evidence="9">MFS transporter</fullName>
    </submittedName>
</protein>
<dbReference type="Proteomes" id="UP001600941">
    <property type="component" value="Unassembled WGS sequence"/>
</dbReference>
<keyword evidence="4 7" id="KW-0812">Transmembrane</keyword>
<feature type="domain" description="Major facilitator superfamily (MFS) profile" evidence="8">
    <location>
        <begin position="5"/>
        <end position="390"/>
    </location>
</feature>
<keyword evidence="3" id="KW-0813">Transport</keyword>
<feature type="transmembrane region" description="Helical" evidence="7">
    <location>
        <begin position="34"/>
        <end position="54"/>
    </location>
</feature>
<keyword evidence="6 7" id="KW-0472">Membrane</keyword>
<evidence type="ECO:0000256" key="2">
    <source>
        <dbReference type="ARBA" id="ARBA00008335"/>
    </source>
</evidence>
<name>A0ABQ0C062_9FIRM</name>